<reference evidence="2 3" key="1">
    <citation type="submission" date="2017-02" db="EMBL/GenBank/DDBJ databases">
        <title>The new phylogeny of genus Mycobacterium.</title>
        <authorList>
            <person name="Tortoli E."/>
            <person name="Trovato A."/>
            <person name="Cirillo D.M."/>
        </authorList>
    </citation>
    <scope>NUCLEOTIDE SEQUENCE [LARGE SCALE GENOMIC DNA]</scope>
    <source>
        <strain evidence="2 3">DSM 45145</strain>
    </source>
</reference>
<evidence type="ECO:0000256" key="1">
    <source>
        <dbReference type="SAM" id="Phobius"/>
    </source>
</evidence>
<comment type="caution">
    <text evidence="2">The sequence shown here is derived from an EMBL/GenBank/DDBJ whole genome shotgun (WGS) entry which is preliminary data.</text>
</comment>
<organism evidence="2 3">
    <name type="scientific">Mycobacterium noviomagense</name>
    <dbReference type="NCBI Taxonomy" id="459858"/>
    <lineage>
        <taxon>Bacteria</taxon>
        <taxon>Bacillati</taxon>
        <taxon>Actinomycetota</taxon>
        <taxon>Actinomycetes</taxon>
        <taxon>Mycobacteriales</taxon>
        <taxon>Mycobacteriaceae</taxon>
        <taxon>Mycobacterium</taxon>
    </lineage>
</organism>
<accession>A0ABX3T2J5</accession>
<keyword evidence="1" id="KW-0472">Membrane</keyword>
<keyword evidence="1" id="KW-0812">Transmembrane</keyword>
<keyword evidence="3" id="KW-1185">Reference proteome</keyword>
<name>A0ABX3T2J5_9MYCO</name>
<keyword evidence="1" id="KW-1133">Transmembrane helix</keyword>
<dbReference type="EMBL" id="MVIC01000037">
    <property type="protein sequence ID" value="ORB12178.1"/>
    <property type="molecule type" value="Genomic_DNA"/>
</dbReference>
<protein>
    <recommendedName>
        <fullName evidence="4">DUF983 domain-containing protein</fullName>
    </recommendedName>
</protein>
<evidence type="ECO:0000313" key="3">
    <source>
        <dbReference type="Proteomes" id="UP000192374"/>
    </source>
</evidence>
<feature type="transmembrane region" description="Helical" evidence="1">
    <location>
        <begin position="63"/>
        <end position="83"/>
    </location>
</feature>
<sequence>MAASWAWRHPTMVDLAQLQEASADWEAMDRGGHRLARHLSFTCFGLAVVAGITAALIPSATTVAAMATGLLLMASVFCLRVWWGPSPLPYSELEPPATVAFTAEENRWFMASQAPEPFSAISACPSCGDLTVHPARRPSESDPSWAAIIRHCAVCQREWAQAQ</sequence>
<evidence type="ECO:0000313" key="2">
    <source>
        <dbReference type="EMBL" id="ORB12178.1"/>
    </source>
</evidence>
<proteinExistence type="predicted"/>
<evidence type="ECO:0008006" key="4">
    <source>
        <dbReference type="Google" id="ProtNLM"/>
    </source>
</evidence>
<feature type="transmembrane region" description="Helical" evidence="1">
    <location>
        <begin position="38"/>
        <end position="57"/>
    </location>
</feature>
<dbReference type="Proteomes" id="UP000192374">
    <property type="component" value="Unassembled WGS sequence"/>
</dbReference>
<gene>
    <name evidence="2" type="ORF">BST37_16940</name>
</gene>